<evidence type="ECO:0000259" key="2">
    <source>
        <dbReference type="Pfam" id="PF19053"/>
    </source>
</evidence>
<keyword evidence="1" id="KW-0472">Membrane</keyword>
<feature type="transmembrane region" description="Helical" evidence="1">
    <location>
        <begin position="157"/>
        <end position="174"/>
    </location>
</feature>
<dbReference type="NCBIfam" id="TIGR03920">
    <property type="entry name" value="T7SS_EccD"/>
    <property type="match status" value="1"/>
</dbReference>
<dbReference type="Proteomes" id="UP000266975">
    <property type="component" value="Unassembled WGS sequence"/>
</dbReference>
<organism evidence="3 4">
    <name type="scientific">Corynebacterium alimapuense</name>
    <dbReference type="NCBI Taxonomy" id="1576874"/>
    <lineage>
        <taxon>Bacteria</taxon>
        <taxon>Bacillati</taxon>
        <taxon>Actinomycetota</taxon>
        <taxon>Actinomycetes</taxon>
        <taxon>Mycobacteriales</taxon>
        <taxon>Corynebacteriaceae</taxon>
        <taxon>Corynebacterium</taxon>
    </lineage>
</organism>
<dbReference type="InterPro" id="IPR006707">
    <property type="entry name" value="T7SS_EccD"/>
</dbReference>
<feature type="transmembrane region" description="Helical" evidence="1">
    <location>
        <begin position="308"/>
        <end position="329"/>
    </location>
</feature>
<sequence length="449" mass="45436">MSLDHVLRLTVRFNVGAYLGEADLALPKSSSLAEMIPEIVELCGAPRISRPWQATTAAGSPLDPAVPVHQTPLDHGSVLVLTPRHEVPAPVIKDAAESLVADDEAPLAHGMSVAAALVGCIGLMSLVSIWQPTSQALAAGSVAALTVLVWHRKSGLLANTAIVLATAAAAIAVVEASTISASDTNPWWEQSLTLGWAGLAASGMMAAVTAGVALVGLLGARSTTAMGAIVVLSTVASAGAFLPAHAAELGVASAALMVAVGIPLIGMTPALAARCAGLKVPRLPTAGQDLSVADHIQDDVGDRARRALLVHEGLAIGTALALIPAMVIIGVEGSGFAQALCLSVAGAVSLHAARHRRLVIAWSLLSVGLAASVGAVLAAVLSPSHPSQVLLAVMVMAAAVSAPLWTPRVPELEPTTIVWWERAESLAIAAALPLAAHLAGAFLLIRSLG</sequence>
<reference evidence="3 4" key="1">
    <citation type="submission" date="2018-02" db="EMBL/GenBank/DDBJ databases">
        <title>Corynebacterium alimpuense sp. nov., a marine obligate actinomycete isolated from sediments of Valparaiso bay, Chile.</title>
        <authorList>
            <person name="Claverias F."/>
            <person name="Gonzales-Siles L."/>
            <person name="Salva-Serra F."/>
            <person name="Inganaes E."/>
            <person name="Molin K."/>
            <person name="Cumsille A."/>
            <person name="Undabarrena A."/>
            <person name="Couve E."/>
            <person name="Moore E.R.B."/>
            <person name="Gomila M."/>
            <person name="Camara B."/>
        </authorList>
    </citation>
    <scope>NUCLEOTIDE SEQUENCE [LARGE SCALE GENOMIC DNA]</scope>
    <source>
        <strain evidence="3 4">CCUG 69366</strain>
    </source>
</reference>
<feature type="transmembrane region" description="Helical" evidence="1">
    <location>
        <begin position="250"/>
        <end position="273"/>
    </location>
</feature>
<protein>
    <submittedName>
        <fullName evidence="3">Type VII secretion integral membrane protein EccD</fullName>
    </submittedName>
</protein>
<comment type="caution">
    <text evidence="3">The sequence shown here is derived from an EMBL/GenBank/DDBJ whole genome shotgun (WGS) entry which is preliminary data.</text>
</comment>
<keyword evidence="4" id="KW-1185">Reference proteome</keyword>
<feature type="transmembrane region" description="Helical" evidence="1">
    <location>
        <begin position="360"/>
        <end position="381"/>
    </location>
</feature>
<feature type="domain" description="EccD-like transmembrane" evidence="2">
    <location>
        <begin position="108"/>
        <end position="448"/>
    </location>
</feature>
<dbReference type="AlphaFoldDB" id="A0A3M8K6W2"/>
<proteinExistence type="predicted"/>
<dbReference type="RefSeq" id="WP_123048008.1">
    <property type="nucleotide sequence ID" value="NZ_PTJO01000004.1"/>
</dbReference>
<feature type="transmembrane region" description="Helical" evidence="1">
    <location>
        <begin position="426"/>
        <end position="445"/>
    </location>
</feature>
<dbReference type="EMBL" id="PTJO01000004">
    <property type="protein sequence ID" value="RNE48870.1"/>
    <property type="molecule type" value="Genomic_DNA"/>
</dbReference>
<dbReference type="InterPro" id="IPR044049">
    <property type="entry name" value="EccD_transm"/>
</dbReference>
<gene>
    <name evidence="3" type="primary">eccD</name>
    <name evidence="3" type="ORF">C5L39_06130</name>
</gene>
<evidence type="ECO:0000313" key="3">
    <source>
        <dbReference type="EMBL" id="RNE48870.1"/>
    </source>
</evidence>
<feature type="transmembrane region" description="Helical" evidence="1">
    <location>
        <begin position="225"/>
        <end position="244"/>
    </location>
</feature>
<keyword evidence="1" id="KW-1133">Transmembrane helix</keyword>
<accession>A0A3M8K6W2</accession>
<evidence type="ECO:0000256" key="1">
    <source>
        <dbReference type="SAM" id="Phobius"/>
    </source>
</evidence>
<dbReference type="OrthoDB" id="4426863at2"/>
<keyword evidence="1" id="KW-0812">Transmembrane</keyword>
<name>A0A3M8K6W2_9CORY</name>
<feature type="transmembrane region" description="Helical" evidence="1">
    <location>
        <begin position="194"/>
        <end position="218"/>
    </location>
</feature>
<feature type="transmembrane region" description="Helical" evidence="1">
    <location>
        <begin position="335"/>
        <end position="353"/>
    </location>
</feature>
<dbReference type="Pfam" id="PF19053">
    <property type="entry name" value="EccD"/>
    <property type="match status" value="1"/>
</dbReference>
<feature type="transmembrane region" description="Helical" evidence="1">
    <location>
        <begin position="107"/>
        <end position="127"/>
    </location>
</feature>
<evidence type="ECO:0000313" key="4">
    <source>
        <dbReference type="Proteomes" id="UP000266975"/>
    </source>
</evidence>